<accession>A0AAW9QVY7</accession>
<evidence type="ECO:0000256" key="11">
    <source>
        <dbReference type="ARBA" id="ARBA00022840"/>
    </source>
</evidence>
<dbReference type="SMART" id="SM00387">
    <property type="entry name" value="HATPase_c"/>
    <property type="match status" value="1"/>
</dbReference>
<dbReference type="SMART" id="SM00388">
    <property type="entry name" value="HisKA"/>
    <property type="match status" value="1"/>
</dbReference>
<dbReference type="SMART" id="SM00091">
    <property type="entry name" value="PAS"/>
    <property type="match status" value="1"/>
</dbReference>
<dbReference type="NCBIfam" id="TIGR00229">
    <property type="entry name" value="sensory_box"/>
    <property type="match status" value="1"/>
</dbReference>
<dbReference type="FunFam" id="1.10.287.130:FF:000038">
    <property type="entry name" value="Sensory transduction histidine kinase"/>
    <property type="match status" value="1"/>
</dbReference>
<evidence type="ECO:0000256" key="5">
    <source>
        <dbReference type="ARBA" id="ARBA00022475"/>
    </source>
</evidence>
<evidence type="ECO:0000256" key="12">
    <source>
        <dbReference type="ARBA" id="ARBA00022989"/>
    </source>
</evidence>
<dbReference type="GO" id="GO:0005524">
    <property type="term" value="F:ATP binding"/>
    <property type="evidence" value="ECO:0007669"/>
    <property type="project" value="UniProtKB-KW"/>
</dbReference>
<keyword evidence="13" id="KW-0902">Two-component regulatory system</keyword>
<dbReference type="PROSITE" id="PS50109">
    <property type="entry name" value="HIS_KIN"/>
    <property type="match status" value="1"/>
</dbReference>
<dbReference type="InterPro" id="IPR003661">
    <property type="entry name" value="HisK_dim/P_dom"/>
</dbReference>
<keyword evidence="5" id="KW-1003">Cell membrane</keyword>
<dbReference type="Gene3D" id="3.30.565.10">
    <property type="entry name" value="Histidine kinase-like ATPase, C-terminal domain"/>
    <property type="match status" value="1"/>
</dbReference>
<dbReference type="Gene3D" id="6.10.340.10">
    <property type="match status" value="1"/>
</dbReference>
<name>A0AAW9QVY7_9CHRO</name>
<feature type="domain" description="HAMP" evidence="24">
    <location>
        <begin position="373"/>
        <end position="424"/>
    </location>
</feature>
<dbReference type="CDD" id="cd06225">
    <property type="entry name" value="HAMP"/>
    <property type="match status" value="1"/>
</dbReference>
<dbReference type="RefSeq" id="WP_332864295.1">
    <property type="nucleotide sequence ID" value="NZ_JBAFSM010000010.1"/>
</dbReference>
<dbReference type="Pfam" id="PF00072">
    <property type="entry name" value="Response_reg"/>
    <property type="match status" value="1"/>
</dbReference>
<comment type="catalytic activity">
    <reaction evidence="1">
        <text>ATP + protein L-histidine = ADP + protein N-phospho-L-histidine.</text>
        <dbReference type="EC" id="2.7.13.3"/>
    </reaction>
</comment>
<dbReference type="GO" id="GO:0005886">
    <property type="term" value="C:plasma membrane"/>
    <property type="evidence" value="ECO:0007669"/>
    <property type="project" value="UniProtKB-SubCell"/>
</dbReference>
<dbReference type="PROSITE" id="PS50113">
    <property type="entry name" value="PAC"/>
    <property type="match status" value="1"/>
</dbReference>
<feature type="modified residue" description="4-aspartylphosphate" evidence="17">
    <location>
        <position position="916"/>
    </location>
</feature>
<dbReference type="InterPro" id="IPR001610">
    <property type="entry name" value="PAC"/>
</dbReference>
<dbReference type="InterPro" id="IPR036097">
    <property type="entry name" value="HisK_dim/P_sf"/>
</dbReference>
<dbReference type="SUPFAM" id="SSF55785">
    <property type="entry name" value="PYP-like sensor domain (PAS domain)"/>
    <property type="match status" value="1"/>
</dbReference>
<dbReference type="SMART" id="SM00086">
    <property type="entry name" value="PAC"/>
    <property type="match status" value="1"/>
</dbReference>
<dbReference type="PANTHER" id="PTHR43047">
    <property type="entry name" value="TWO-COMPONENT HISTIDINE PROTEIN KINASE"/>
    <property type="match status" value="1"/>
</dbReference>
<keyword evidence="9" id="KW-0547">Nucleotide-binding</keyword>
<dbReference type="SMART" id="SM00448">
    <property type="entry name" value="REC"/>
    <property type="match status" value="1"/>
</dbReference>
<dbReference type="InterPro" id="IPR003594">
    <property type="entry name" value="HATPase_dom"/>
</dbReference>
<dbReference type="CDD" id="cd17546">
    <property type="entry name" value="REC_hyHK_CKI1_RcsC-like"/>
    <property type="match status" value="1"/>
</dbReference>
<dbReference type="PROSITE" id="PS50885">
    <property type="entry name" value="HAMP"/>
    <property type="match status" value="1"/>
</dbReference>
<dbReference type="PROSITE" id="PS50110">
    <property type="entry name" value="RESPONSE_REGULATORY"/>
    <property type="match status" value="1"/>
</dbReference>
<evidence type="ECO:0000256" key="4">
    <source>
        <dbReference type="ARBA" id="ARBA00012438"/>
    </source>
</evidence>
<feature type="domain" description="Response regulatory" evidence="21">
    <location>
        <begin position="867"/>
        <end position="983"/>
    </location>
</feature>
<dbReference type="SMART" id="SM00304">
    <property type="entry name" value="HAMP"/>
    <property type="match status" value="1"/>
</dbReference>
<keyword evidence="10" id="KW-0418">Kinase</keyword>
<dbReference type="InterPro" id="IPR035965">
    <property type="entry name" value="PAS-like_dom_sf"/>
</dbReference>
<feature type="domain" description="PAC" evidence="23">
    <location>
        <begin position="529"/>
        <end position="581"/>
    </location>
</feature>
<evidence type="ECO:0000256" key="17">
    <source>
        <dbReference type="PROSITE-ProRule" id="PRU00169"/>
    </source>
</evidence>
<evidence type="ECO:0000259" key="20">
    <source>
        <dbReference type="PROSITE" id="PS50109"/>
    </source>
</evidence>
<dbReference type="CDD" id="cd00130">
    <property type="entry name" value="PAS"/>
    <property type="match status" value="1"/>
</dbReference>
<evidence type="ECO:0000256" key="2">
    <source>
        <dbReference type="ARBA" id="ARBA00004651"/>
    </source>
</evidence>
<dbReference type="InterPro" id="IPR000700">
    <property type="entry name" value="PAS-assoc_C"/>
</dbReference>
<evidence type="ECO:0000256" key="7">
    <source>
        <dbReference type="ARBA" id="ARBA00022679"/>
    </source>
</evidence>
<dbReference type="InterPro" id="IPR036890">
    <property type="entry name" value="HATPase_C_sf"/>
</dbReference>
<dbReference type="InterPro" id="IPR033479">
    <property type="entry name" value="dCache_1"/>
</dbReference>
<dbReference type="Gene3D" id="3.40.50.2300">
    <property type="match status" value="1"/>
</dbReference>
<dbReference type="InterPro" id="IPR004358">
    <property type="entry name" value="Sig_transdc_His_kin-like_C"/>
</dbReference>
<comment type="caution">
    <text evidence="25">The sequence shown here is derived from an EMBL/GenBank/DDBJ whole genome shotgun (WGS) entry which is preliminary data.</text>
</comment>
<evidence type="ECO:0000256" key="9">
    <source>
        <dbReference type="ARBA" id="ARBA00022741"/>
    </source>
</evidence>
<evidence type="ECO:0000256" key="6">
    <source>
        <dbReference type="ARBA" id="ARBA00022553"/>
    </source>
</evidence>
<evidence type="ECO:0000256" key="13">
    <source>
        <dbReference type="ARBA" id="ARBA00023012"/>
    </source>
</evidence>
<feature type="transmembrane region" description="Helical" evidence="19">
    <location>
        <begin position="20"/>
        <end position="43"/>
    </location>
</feature>
<dbReference type="Pfam" id="PF02743">
    <property type="entry name" value="dCache_1"/>
    <property type="match status" value="1"/>
</dbReference>
<feature type="region of interest" description="Disordered" evidence="18">
    <location>
        <begin position="741"/>
        <end position="762"/>
    </location>
</feature>
<dbReference type="Pfam" id="PF00672">
    <property type="entry name" value="HAMP"/>
    <property type="match status" value="1"/>
</dbReference>
<dbReference type="InterPro" id="IPR011006">
    <property type="entry name" value="CheY-like_superfamily"/>
</dbReference>
<comment type="similarity">
    <text evidence="3">In the N-terminal section; belongs to the phytochrome family.</text>
</comment>
<comment type="subcellular location">
    <subcellularLocation>
        <location evidence="2">Cell membrane</location>
        <topology evidence="2">Multi-pass membrane protein</topology>
    </subcellularLocation>
</comment>
<gene>
    <name evidence="25" type="ORF">V0288_06825</name>
</gene>
<dbReference type="AlphaFoldDB" id="A0AAW9QVY7"/>
<keyword evidence="7" id="KW-0808">Transferase</keyword>
<dbReference type="PROSITE" id="PS50112">
    <property type="entry name" value="PAS"/>
    <property type="match status" value="1"/>
</dbReference>
<sequence length="1080" mass="122182">MFGKSLQLLFARSIGKMPLAAILSLCFLAQLVAIVGVVGYLSYQNNRSTIERFANKVSGETSRRVRDHLDNFLISSVKIAQNNAEAAQIGLLPLDDFSRTGKYFWKQLQSFPFGYINYGSVEGEFLGVERLDDGRIVINEVTKTKGLSKRHVYETDAEGNRTRRITTKNADFQQEAWYFETVNARKPIWSSIYQRADRPDVLSVSINYPLFDREGEIIGVLGADRVLSQISDYLHRLDLSRRGRAFIVERNALLVASSVPEPLMGRRDGKNVRVNAALADDPDIRAITRALIHQFTGLGSIRFPMLGKFQIGGETIFVEVTPWQDPMGLDWLIVVAIPQSDFTEEVNQNTRNVILLSLAFLGLAILTTTLTARWLIHPISKLSEASQHLQTGDFQAVTVSGSRETRELARAFNEMAREMSFSREQLEYYSRSLEAKVRQRTRELEREIQEKALAETRYRGIFDNAVEGIFQTTPDGRYLRVNPALARMYGYNSPAELLRVQPNANGRLYVDPDRRQAFQAAFGERETIANFESRIYRKDESIIWIAEHARAVRDEQGNIRYYEGFVEDITTRKTAEETLRQAKEAAEAANRAKSTFIANMSHEFRTPLNAILGFSRLMLRNARLGEEERENVQTIVRGGEHLLALINQVLDLSKIESGKVSVDPRNFDLDRLLSDLEDMFALKAVEKGLQLSIETLDRVPRYLRADEIKLRQILINLLNNAIKFTERGGVSLVIGRREVQEAGDKGRERENTEETISPLSPPSAPLLTFRVEDTGAGISEEEIANLFQAFVQTGSGKNAGEGTGLGLAISRKFARVMGGDLRVESVLGRGSVFSLTIPIAAVDESEVERPRIERRIVGIANDRPPYRILVVDDRAENRQIIQKLLTPIGFCVMDVANGLEAIDLWRDWQPDLIWMDLRMPVLDGYEATRRIKALDRDRKTVIIALTASVFEEEKASVLSAGCDGFLRKPFRESEIFEILGQYLDIEYRYEDNSPDKAVTHPGESDTLREESLADLSRERIEALIRAVRHADLRSIERSIEEIRAENAPLAATLQNHVHNFEYELLLTFLSSGLSLEEKNL</sequence>
<protein>
    <recommendedName>
        <fullName evidence="16">Circadian input-output histidine kinase CikA</fullName>
        <ecNumber evidence="4">2.7.13.3</ecNumber>
    </recommendedName>
</protein>
<dbReference type="Pfam" id="PF00512">
    <property type="entry name" value="HisKA"/>
    <property type="match status" value="1"/>
</dbReference>
<dbReference type="CDD" id="cd00082">
    <property type="entry name" value="HisKA"/>
    <property type="match status" value="1"/>
</dbReference>
<evidence type="ECO:0000259" key="23">
    <source>
        <dbReference type="PROSITE" id="PS50113"/>
    </source>
</evidence>
<dbReference type="FunFam" id="3.30.565.10:FF:000010">
    <property type="entry name" value="Sensor histidine kinase RcsC"/>
    <property type="match status" value="1"/>
</dbReference>
<proteinExistence type="inferred from homology"/>
<dbReference type="GO" id="GO:0000155">
    <property type="term" value="F:phosphorelay sensor kinase activity"/>
    <property type="evidence" value="ECO:0007669"/>
    <property type="project" value="InterPro"/>
</dbReference>
<dbReference type="EMBL" id="JBAFSM010000010">
    <property type="protein sequence ID" value="MEG3436829.1"/>
    <property type="molecule type" value="Genomic_DNA"/>
</dbReference>
<evidence type="ECO:0000256" key="19">
    <source>
        <dbReference type="SAM" id="Phobius"/>
    </source>
</evidence>
<dbReference type="InterPro" id="IPR000014">
    <property type="entry name" value="PAS"/>
</dbReference>
<keyword evidence="8 19" id="KW-0812">Transmembrane</keyword>
<keyword evidence="15" id="KW-0131">Cell cycle</keyword>
<dbReference type="EC" id="2.7.13.3" evidence="4"/>
<dbReference type="Gene3D" id="3.30.450.20">
    <property type="entry name" value="PAS domain"/>
    <property type="match status" value="2"/>
</dbReference>
<evidence type="ECO:0000256" key="14">
    <source>
        <dbReference type="ARBA" id="ARBA00023136"/>
    </source>
</evidence>
<keyword evidence="26" id="KW-1185">Reference proteome</keyword>
<evidence type="ECO:0000259" key="22">
    <source>
        <dbReference type="PROSITE" id="PS50112"/>
    </source>
</evidence>
<evidence type="ECO:0000256" key="18">
    <source>
        <dbReference type="SAM" id="MobiDB-lite"/>
    </source>
</evidence>
<evidence type="ECO:0000259" key="24">
    <source>
        <dbReference type="PROSITE" id="PS50885"/>
    </source>
</evidence>
<evidence type="ECO:0000256" key="16">
    <source>
        <dbReference type="ARBA" id="ARBA00074306"/>
    </source>
</evidence>
<evidence type="ECO:0000256" key="3">
    <source>
        <dbReference type="ARBA" id="ARBA00006402"/>
    </source>
</evidence>
<reference evidence="25 26" key="1">
    <citation type="submission" date="2024-01" db="EMBL/GenBank/DDBJ databases">
        <title>Genomic insights into the taxonomy and metabolism of the cyanobacterium Pannus brasiliensis CCIBt3594.</title>
        <authorList>
            <person name="Machado M."/>
            <person name="Botero N.B."/>
            <person name="Andreote A.P.D."/>
            <person name="Feitosa A.M.T."/>
            <person name="Popin R."/>
            <person name="Sivonen K."/>
            <person name="Fiore M.F."/>
        </authorList>
    </citation>
    <scope>NUCLEOTIDE SEQUENCE [LARGE SCALE GENOMIC DNA]</scope>
    <source>
        <strain evidence="25 26">CCIBt3594</strain>
    </source>
</reference>
<dbReference type="CDD" id="cd16922">
    <property type="entry name" value="HATPase_EvgS-ArcB-TorS-like"/>
    <property type="match status" value="1"/>
</dbReference>
<keyword evidence="11 25" id="KW-0067">ATP-binding</keyword>
<organism evidence="25 26">
    <name type="scientific">Pannus brasiliensis CCIBt3594</name>
    <dbReference type="NCBI Taxonomy" id="1427578"/>
    <lineage>
        <taxon>Bacteria</taxon>
        <taxon>Bacillati</taxon>
        <taxon>Cyanobacteriota</taxon>
        <taxon>Cyanophyceae</taxon>
        <taxon>Oscillatoriophycideae</taxon>
        <taxon>Chroococcales</taxon>
        <taxon>Microcystaceae</taxon>
        <taxon>Pannus</taxon>
    </lineage>
</organism>
<evidence type="ECO:0000256" key="10">
    <source>
        <dbReference type="ARBA" id="ARBA00022777"/>
    </source>
</evidence>
<feature type="domain" description="Histidine kinase" evidence="20">
    <location>
        <begin position="599"/>
        <end position="841"/>
    </location>
</feature>
<evidence type="ECO:0000313" key="25">
    <source>
        <dbReference type="EMBL" id="MEG3436829.1"/>
    </source>
</evidence>
<dbReference type="Pfam" id="PF13426">
    <property type="entry name" value="PAS_9"/>
    <property type="match status" value="1"/>
</dbReference>
<dbReference type="PRINTS" id="PR00344">
    <property type="entry name" value="BCTRLSENSOR"/>
</dbReference>
<dbReference type="PANTHER" id="PTHR43047:SF72">
    <property type="entry name" value="OSMOSENSING HISTIDINE PROTEIN KINASE SLN1"/>
    <property type="match status" value="1"/>
</dbReference>
<dbReference type="InterPro" id="IPR003660">
    <property type="entry name" value="HAMP_dom"/>
</dbReference>
<dbReference type="Proteomes" id="UP001328733">
    <property type="component" value="Unassembled WGS sequence"/>
</dbReference>
<evidence type="ECO:0000256" key="8">
    <source>
        <dbReference type="ARBA" id="ARBA00022692"/>
    </source>
</evidence>
<evidence type="ECO:0000313" key="26">
    <source>
        <dbReference type="Proteomes" id="UP001328733"/>
    </source>
</evidence>
<dbReference type="Gene3D" id="1.10.287.130">
    <property type="match status" value="1"/>
</dbReference>
<keyword evidence="14 19" id="KW-0472">Membrane</keyword>
<dbReference type="SUPFAM" id="SSF52172">
    <property type="entry name" value="CheY-like"/>
    <property type="match status" value="1"/>
</dbReference>
<dbReference type="SUPFAM" id="SSF47384">
    <property type="entry name" value="Homodimeric domain of signal transducing histidine kinase"/>
    <property type="match status" value="1"/>
</dbReference>
<keyword evidence="6 17" id="KW-0597">Phosphoprotein</keyword>
<evidence type="ECO:0000256" key="15">
    <source>
        <dbReference type="ARBA" id="ARBA00023306"/>
    </source>
</evidence>
<dbReference type="Pfam" id="PF02518">
    <property type="entry name" value="HATPase_c"/>
    <property type="match status" value="1"/>
</dbReference>
<feature type="domain" description="PAS" evidence="22">
    <location>
        <begin position="454"/>
        <end position="492"/>
    </location>
</feature>
<feature type="transmembrane region" description="Helical" evidence="19">
    <location>
        <begin position="353"/>
        <end position="376"/>
    </location>
</feature>
<evidence type="ECO:0000256" key="1">
    <source>
        <dbReference type="ARBA" id="ARBA00000085"/>
    </source>
</evidence>
<feature type="compositionally biased region" description="Basic and acidic residues" evidence="18">
    <location>
        <begin position="741"/>
        <end position="752"/>
    </location>
</feature>
<evidence type="ECO:0000259" key="21">
    <source>
        <dbReference type="PROSITE" id="PS50110"/>
    </source>
</evidence>
<keyword evidence="12 19" id="KW-1133">Transmembrane helix</keyword>
<dbReference type="InterPro" id="IPR001789">
    <property type="entry name" value="Sig_transdc_resp-reg_receiver"/>
</dbReference>
<dbReference type="GO" id="GO:0009927">
    <property type="term" value="F:histidine phosphotransfer kinase activity"/>
    <property type="evidence" value="ECO:0007669"/>
    <property type="project" value="TreeGrafter"/>
</dbReference>
<dbReference type="SUPFAM" id="SSF55874">
    <property type="entry name" value="ATPase domain of HSP90 chaperone/DNA topoisomerase II/histidine kinase"/>
    <property type="match status" value="1"/>
</dbReference>
<dbReference type="InterPro" id="IPR005467">
    <property type="entry name" value="His_kinase_dom"/>
</dbReference>